<organism evidence="1 2">
    <name type="scientific">Rhizophagus clarus</name>
    <dbReference type="NCBI Taxonomy" id="94130"/>
    <lineage>
        <taxon>Eukaryota</taxon>
        <taxon>Fungi</taxon>
        <taxon>Fungi incertae sedis</taxon>
        <taxon>Mucoromycota</taxon>
        <taxon>Glomeromycotina</taxon>
        <taxon>Glomeromycetes</taxon>
        <taxon>Glomerales</taxon>
        <taxon>Glomeraceae</taxon>
        <taxon>Rhizophagus</taxon>
    </lineage>
</organism>
<proteinExistence type="predicted"/>
<accession>A0A8H3KYF6</accession>
<evidence type="ECO:0000313" key="2">
    <source>
        <dbReference type="Proteomes" id="UP000615446"/>
    </source>
</evidence>
<sequence length="189" mass="22003">MITRSFIPIFPPSDHENVAIQNSLNRMQENHSITWPQINNNPINEFQMAGYIACVFPSLYPTGSADFYAERIRDVKPAKYFRHLLLTTGREIYVKQNLTDAQITVADIQERIIQGDTYMADRIMHFGEGLRRSCQFWNSRCHELTDMIKQIRPQGLIFFTFSAADLHWPELHKLMLPNDNSEALDKTKL</sequence>
<protein>
    <submittedName>
        <fullName evidence="1">Uncharacterized protein LOC105316640</fullName>
    </submittedName>
</protein>
<dbReference type="AlphaFoldDB" id="A0A8H3KYF6"/>
<dbReference type="OrthoDB" id="2427560at2759"/>
<dbReference type="EMBL" id="BLAL01000025">
    <property type="protein sequence ID" value="GES76661.1"/>
    <property type="molecule type" value="Genomic_DNA"/>
</dbReference>
<evidence type="ECO:0000313" key="1">
    <source>
        <dbReference type="EMBL" id="GES76661.1"/>
    </source>
</evidence>
<gene>
    <name evidence="1" type="ORF">RCL2_000406000</name>
</gene>
<name>A0A8H3KYF6_9GLOM</name>
<dbReference type="Proteomes" id="UP000615446">
    <property type="component" value="Unassembled WGS sequence"/>
</dbReference>
<comment type="caution">
    <text evidence="1">The sequence shown here is derived from an EMBL/GenBank/DDBJ whole genome shotgun (WGS) entry which is preliminary data.</text>
</comment>
<reference evidence="1" key="1">
    <citation type="submission" date="2019-10" db="EMBL/GenBank/DDBJ databases">
        <title>Conservation and host-specific expression of non-tandemly repeated heterogenous ribosome RNA gene in arbuscular mycorrhizal fungi.</title>
        <authorList>
            <person name="Maeda T."/>
            <person name="Kobayashi Y."/>
            <person name="Nakagawa T."/>
            <person name="Ezawa T."/>
            <person name="Yamaguchi K."/>
            <person name="Bino T."/>
            <person name="Nishimoto Y."/>
            <person name="Shigenobu S."/>
            <person name="Kawaguchi M."/>
        </authorList>
    </citation>
    <scope>NUCLEOTIDE SEQUENCE</scope>
    <source>
        <strain evidence="1">HR1</strain>
    </source>
</reference>